<accession>A0A269XTW8</accession>
<keyword evidence="2" id="KW-0805">Transcription regulation</keyword>
<evidence type="ECO:0000256" key="3">
    <source>
        <dbReference type="ARBA" id="ARBA00023125"/>
    </source>
</evidence>
<comment type="similarity">
    <text evidence="1">Belongs to the LysR transcriptional regulatory family.</text>
</comment>
<dbReference type="InterPro" id="IPR036388">
    <property type="entry name" value="WH-like_DNA-bd_sf"/>
</dbReference>
<gene>
    <name evidence="6" type="ORF">B8X00_13255</name>
</gene>
<dbReference type="SUPFAM" id="SSF53850">
    <property type="entry name" value="Periplasmic binding protein-like II"/>
    <property type="match status" value="1"/>
</dbReference>
<dbReference type="PANTHER" id="PTHR30419">
    <property type="entry name" value="HTH-TYPE TRANSCRIPTIONAL REGULATOR YBHD"/>
    <property type="match status" value="1"/>
</dbReference>
<dbReference type="InterPro" id="IPR050950">
    <property type="entry name" value="HTH-type_LysR_regulators"/>
</dbReference>
<dbReference type="InterPro" id="IPR005119">
    <property type="entry name" value="LysR_subst-bd"/>
</dbReference>
<dbReference type="GO" id="GO:0003677">
    <property type="term" value="F:DNA binding"/>
    <property type="evidence" value="ECO:0007669"/>
    <property type="project" value="UniProtKB-KW"/>
</dbReference>
<dbReference type="Gene3D" id="1.10.10.10">
    <property type="entry name" value="Winged helix-like DNA-binding domain superfamily/Winged helix DNA-binding domain"/>
    <property type="match status" value="1"/>
</dbReference>
<evidence type="ECO:0000313" key="7">
    <source>
        <dbReference type="Proteomes" id="UP000216151"/>
    </source>
</evidence>
<evidence type="ECO:0000256" key="1">
    <source>
        <dbReference type="ARBA" id="ARBA00009437"/>
    </source>
</evidence>
<dbReference type="Pfam" id="PF03466">
    <property type="entry name" value="LysR_substrate"/>
    <property type="match status" value="1"/>
</dbReference>
<evidence type="ECO:0000256" key="4">
    <source>
        <dbReference type="ARBA" id="ARBA00023163"/>
    </source>
</evidence>
<evidence type="ECO:0000259" key="5">
    <source>
        <dbReference type="PROSITE" id="PS50931"/>
    </source>
</evidence>
<dbReference type="InterPro" id="IPR036390">
    <property type="entry name" value="WH_DNA-bd_sf"/>
</dbReference>
<reference evidence="6 7" key="1">
    <citation type="submission" date="2017-04" db="EMBL/GenBank/DDBJ databases">
        <title>Kefir bacterial isolates.</title>
        <authorList>
            <person name="Kim Y."/>
            <person name="Blasche S."/>
            <person name="Patil K.R."/>
        </authorList>
    </citation>
    <scope>NUCLEOTIDE SEQUENCE [LARGE SCALE GENOMIC DNA]</scope>
    <source>
        <strain evidence="6 7">KR</strain>
    </source>
</reference>
<keyword evidence="4" id="KW-0804">Transcription</keyword>
<dbReference type="Gene3D" id="3.40.190.290">
    <property type="match status" value="1"/>
</dbReference>
<dbReference type="InterPro" id="IPR000847">
    <property type="entry name" value="LysR_HTH_N"/>
</dbReference>
<organism evidence="6 7">
    <name type="scientific">Acetobacter fabarum</name>
    <dbReference type="NCBI Taxonomy" id="483199"/>
    <lineage>
        <taxon>Bacteria</taxon>
        <taxon>Pseudomonadati</taxon>
        <taxon>Pseudomonadota</taxon>
        <taxon>Alphaproteobacteria</taxon>
        <taxon>Acetobacterales</taxon>
        <taxon>Acetobacteraceae</taxon>
        <taxon>Acetobacter</taxon>
    </lineage>
</organism>
<dbReference type="EMBL" id="NCXK01000048">
    <property type="protein sequence ID" value="PAK76753.1"/>
    <property type="molecule type" value="Genomic_DNA"/>
</dbReference>
<dbReference type="OrthoDB" id="5297263at2"/>
<keyword evidence="3" id="KW-0238">DNA-binding</keyword>
<name>A0A269XTW8_9PROT</name>
<proteinExistence type="inferred from homology"/>
<dbReference type="Pfam" id="PF00126">
    <property type="entry name" value="HTH_1"/>
    <property type="match status" value="1"/>
</dbReference>
<evidence type="ECO:0000256" key="2">
    <source>
        <dbReference type="ARBA" id="ARBA00023015"/>
    </source>
</evidence>
<dbReference type="RefSeq" id="WP_095350516.1">
    <property type="nucleotide sequence ID" value="NZ_JBDNMF010000056.1"/>
</dbReference>
<dbReference type="PANTHER" id="PTHR30419:SF8">
    <property type="entry name" value="NITROGEN ASSIMILATION TRANSCRIPTIONAL ACTIVATOR-RELATED"/>
    <property type="match status" value="1"/>
</dbReference>
<feature type="domain" description="HTH lysR-type" evidence="5">
    <location>
        <begin position="1"/>
        <end position="54"/>
    </location>
</feature>
<evidence type="ECO:0000313" key="6">
    <source>
        <dbReference type="EMBL" id="PAK76753.1"/>
    </source>
</evidence>
<dbReference type="AlphaFoldDB" id="A0A269XTW8"/>
<sequence>MLIYFVEVARQGSVRKASEHLNVSASAIDRQILAAEEEIGVPLFNRLPSGMRLTSAGEFLVRGALDWRKDFARIREQIDDLDGLRRGLVRMAVIEALAHGFLPRVISTMRTHYPGIALEICVLPNDSIAQSIAHGEYDLGLLLNPQSSRDITVRAFREIPLGVVMPRGHRLQSAQTLRFNQLSGENVIRPIDPLEIAEQFRMLEVSTGLKVNSALSSNNIAVIRSLVAQENGVSVLSQLDVAEAGDDGRLSFVPLSDPGLRPTTLALCHARQGLISNAAALCLRFIDEQKSWTA</sequence>
<dbReference type="SUPFAM" id="SSF46785">
    <property type="entry name" value="Winged helix' DNA-binding domain"/>
    <property type="match status" value="1"/>
</dbReference>
<protein>
    <recommendedName>
        <fullName evidence="5">HTH lysR-type domain-containing protein</fullName>
    </recommendedName>
</protein>
<dbReference type="GO" id="GO:0005829">
    <property type="term" value="C:cytosol"/>
    <property type="evidence" value="ECO:0007669"/>
    <property type="project" value="TreeGrafter"/>
</dbReference>
<comment type="caution">
    <text evidence="6">The sequence shown here is derived from an EMBL/GenBank/DDBJ whole genome shotgun (WGS) entry which is preliminary data.</text>
</comment>
<dbReference type="GO" id="GO:0003700">
    <property type="term" value="F:DNA-binding transcription factor activity"/>
    <property type="evidence" value="ECO:0007669"/>
    <property type="project" value="InterPro"/>
</dbReference>
<dbReference type="PROSITE" id="PS50931">
    <property type="entry name" value="HTH_LYSR"/>
    <property type="match status" value="1"/>
</dbReference>
<keyword evidence="7" id="KW-1185">Reference proteome</keyword>
<dbReference type="Proteomes" id="UP000216151">
    <property type="component" value="Unassembled WGS sequence"/>
</dbReference>